<dbReference type="EMBL" id="PFFQ01000053">
    <property type="protein sequence ID" value="PIW15417.1"/>
    <property type="molecule type" value="Genomic_DNA"/>
</dbReference>
<proteinExistence type="predicted"/>
<name>A0A2M7G1K9_9BACT</name>
<dbReference type="AlphaFoldDB" id="A0A2M7G1K9"/>
<accession>A0A2M7G1K9</accession>
<dbReference type="Proteomes" id="UP000231019">
    <property type="component" value="Unassembled WGS sequence"/>
</dbReference>
<evidence type="ECO:0000313" key="2">
    <source>
        <dbReference type="Proteomes" id="UP000231019"/>
    </source>
</evidence>
<sequence>MISSCQMKLEVGRVKFVKPGSYDTAKTFELYVDANNCIPQNEGLQYQYYVEGADYSPYRVGPVQLNSVAQINDFLNRLDLCSVPIQGTNIKYAVYAEAILSRNKSVIRSNKVTLETLPDEFGQCGSQFGAPIPYPNTSTDTQSNGYCPPDGGGLAGCYDKSIKSDK</sequence>
<organism evidence="1 2">
    <name type="scientific">bacterium (Candidatus Blackallbacteria) CG17_big_fil_post_rev_8_21_14_2_50_48_46</name>
    <dbReference type="NCBI Taxonomy" id="2014261"/>
    <lineage>
        <taxon>Bacteria</taxon>
        <taxon>Candidatus Blackallbacteria</taxon>
    </lineage>
</organism>
<reference evidence="1 2" key="1">
    <citation type="submission" date="2017-09" db="EMBL/GenBank/DDBJ databases">
        <title>Depth-based differentiation of microbial function through sediment-hosted aquifers and enrichment of novel symbionts in the deep terrestrial subsurface.</title>
        <authorList>
            <person name="Probst A.J."/>
            <person name="Ladd B."/>
            <person name="Jarett J.K."/>
            <person name="Geller-Mcgrath D.E."/>
            <person name="Sieber C.M."/>
            <person name="Emerson J.B."/>
            <person name="Anantharaman K."/>
            <person name="Thomas B.C."/>
            <person name="Malmstrom R."/>
            <person name="Stieglmeier M."/>
            <person name="Klingl A."/>
            <person name="Woyke T."/>
            <person name="Ryan C.M."/>
            <person name="Banfield J.F."/>
        </authorList>
    </citation>
    <scope>NUCLEOTIDE SEQUENCE [LARGE SCALE GENOMIC DNA]</scope>
    <source>
        <strain evidence="1">CG17_big_fil_post_rev_8_21_14_2_50_48_46</strain>
    </source>
</reference>
<evidence type="ECO:0000313" key="1">
    <source>
        <dbReference type="EMBL" id="PIW15417.1"/>
    </source>
</evidence>
<protein>
    <submittedName>
        <fullName evidence="1">Uncharacterized protein</fullName>
    </submittedName>
</protein>
<gene>
    <name evidence="1" type="ORF">COW36_18560</name>
</gene>
<comment type="caution">
    <text evidence="1">The sequence shown here is derived from an EMBL/GenBank/DDBJ whole genome shotgun (WGS) entry which is preliminary data.</text>
</comment>